<keyword evidence="6" id="KW-0812">Transmembrane</keyword>
<dbReference type="AlphaFoldDB" id="A0AAQ3S2N2"/>
<evidence type="ECO:0000256" key="11">
    <source>
        <dbReference type="ARBA" id="ARBA00023170"/>
    </source>
</evidence>
<keyword evidence="4" id="KW-0597">Phosphoprotein</keyword>
<comment type="similarity">
    <text evidence="2">Belongs to the RLP family.</text>
</comment>
<proteinExistence type="inferred from homology"/>
<evidence type="ECO:0000256" key="3">
    <source>
        <dbReference type="ARBA" id="ARBA00022475"/>
    </source>
</evidence>
<gene>
    <name evidence="13" type="ORF">V8G54_012748</name>
</gene>
<keyword evidence="5" id="KW-0433">Leucine-rich repeat</keyword>
<evidence type="ECO:0000313" key="13">
    <source>
        <dbReference type="EMBL" id="WVZ15182.1"/>
    </source>
</evidence>
<evidence type="ECO:0000313" key="14">
    <source>
        <dbReference type="Proteomes" id="UP001374535"/>
    </source>
</evidence>
<organism evidence="13 14">
    <name type="scientific">Vigna mungo</name>
    <name type="common">Black gram</name>
    <name type="synonym">Phaseolus mungo</name>
    <dbReference type="NCBI Taxonomy" id="3915"/>
    <lineage>
        <taxon>Eukaryota</taxon>
        <taxon>Viridiplantae</taxon>
        <taxon>Streptophyta</taxon>
        <taxon>Embryophyta</taxon>
        <taxon>Tracheophyta</taxon>
        <taxon>Spermatophyta</taxon>
        <taxon>Magnoliopsida</taxon>
        <taxon>eudicotyledons</taxon>
        <taxon>Gunneridae</taxon>
        <taxon>Pentapetalae</taxon>
        <taxon>rosids</taxon>
        <taxon>fabids</taxon>
        <taxon>Fabales</taxon>
        <taxon>Fabaceae</taxon>
        <taxon>Papilionoideae</taxon>
        <taxon>50 kb inversion clade</taxon>
        <taxon>NPAAA clade</taxon>
        <taxon>indigoferoid/millettioid clade</taxon>
        <taxon>Phaseoleae</taxon>
        <taxon>Vigna</taxon>
    </lineage>
</organism>
<keyword evidence="10" id="KW-0472">Membrane</keyword>
<evidence type="ECO:0000256" key="1">
    <source>
        <dbReference type="ARBA" id="ARBA00004251"/>
    </source>
</evidence>
<keyword evidence="14" id="KW-1185">Reference proteome</keyword>
<dbReference type="InterPro" id="IPR001611">
    <property type="entry name" value="Leu-rich_rpt"/>
</dbReference>
<evidence type="ECO:0000256" key="10">
    <source>
        <dbReference type="ARBA" id="ARBA00023136"/>
    </source>
</evidence>
<evidence type="ECO:0000256" key="9">
    <source>
        <dbReference type="ARBA" id="ARBA00022989"/>
    </source>
</evidence>
<dbReference type="FunFam" id="3.80.10.10:FF:000722">
    <property type="entry name" value="Leucine-rich repeat receptor-like protein kinase"/>
    <property type="match status" value="1"/>
</dbReference>
<sequence length="273" mass="30701">MSKLKRLDLSDNSLGLTFTQNWVPPFQLRSIYLRSCQLGPTFPMWLQTQNKFVYIDISNATISGIIPKWFWTKLPLQKVMTMNISNNNLQGTIPNVSSTYVSTSMYLGSNQLEVLLLRNNNLVEGIPFSIRNCTWLVMLDLSENKLLGYIPDWIGTKEELQILSLGNNQFFGSLPAELASLDSLDLSRNQFVGSIPSSLAQIYDLSVLDLSHNHLEGEIPTSTQLQSFNTSSYEDNLGLCGPPLEKCIEGGSTEKPNVKVDEDEYSLLNNDFF</sequence>
<keyword evidence="7" id="KW-0732">Signal</keyword>
<evidence type="ECO:0000256" key="4">
    <source>
        <dbReference type="ARBA" id="ARBA00022553"/>
    </source>
</evidence>
<evidence type="ECO:0000256" key="5">
    <source>
        <dbReference type="ARBA" id="ARBA00022614"/>
    </source>
</evidence>
<dbReference type="PROSITE" id="PS51450">
    <property type="entry name" value="LRR"/>
    <property type="match status" value="1"/>
</dbReference>
<evidence type="ECO:0000256" key="8">
    <source>
        <dbReference type="ARBA" id="ARBA00022737"/>
    </source>
</evidence>
<dbReference type="PANTHER" id="PTHR48063">
    <property type="entry name" value="LRR RECEPTOR-LIKE KINASE"/>
    <property type="match status" value="1"/>
</dbReference>
<reference evidence="13 14" key="1">
    <citation type="journal article" date="2023" name="Life. Sci Alliance">
        <title>Evolutionary insights into 3D genome organization and epigenetic landscape of Vigna mungo.</title>
        <authorList>
            <person name="Junaid A."/>
            <person name="Singh B."/>
            <person name="Bhatia S."/>
        </authorList>
    </citation>
    <scope>NUCLEOTIDE SEQUENCE [LARGE SCALE GENOMIC DNA]</scope>
    <source>
        <strain evidence="13">Urdbean</strain>
    </source>
</reference>
<dbReference type="GO" id="GO:0005886">
    <property type="term" value="C:plasma membrane"/>
    <property type="evidence" value="ECO:0007669"/>
    <property type="project" value="UniProtKB-SubCell"/>
</dbReference>
<dbReference type="Pfam" id="PF00560">
    <property type="entry name" value="LRR_1"/>
    <property type="match status" value="4"/>
</dbReference>
<dbReference type="InterPro" id="IPR032675">
    <property type="entry name" value="LRR_dom_sf"/>
</dbReference>
<dbReference type="FunFam" id="3.80.10.10:FF:001347">
    <property type="entry name" value="LRR receptor-like serine/threonine-protein kinase GSO2"/>
    <property type="match status" value="1"/>
</dbReference>
<keyword evidence="3" id="KW-1003">Cell membrane</keyword>
<keyword evidence="9" id="KW-1133">Transmembrane helix</keyword>
<evidence type="ECO:0000256" key="2">
    <source>
        <dbReference type="ARBA" id="ARBA00009592"/>
    </source>
</evidence>
<dbReference type="InterPro" id="IPR046956">
    <property type="entry name" value="RLP23-like"/>
</dbReference>
<evidence type="ECO:0000256" key="6">
    <source>
        <dbReference type="ARBA" id="ARBA00022692"/>
    </source>
</evidence>
<comment type="subcellular location">
    <subcellularLocation>
        <location evidence="1">Cell membrane</location>
        <topology evidence="1">Single-pass type I membrane protein</topology>
    </subcellularLocation>
</comment>
<dbReference type="EMBL" id="CP144697">
    <property type="protein sequence ID" value="WVZ15182.1"/>
    <property type="molecule type" value="Genomic_DNA"/>
</dbReference>
<protein>
    <submittedName>
        <fullName evidence="13">Uncharacterized protein</fullName>
    </submittedName>
</protein>
<dbReference type="PANTHER" id="PTHR48063:SF98">
    <property type="entry name" value="LRR RECEPTOR-LIKE SERINE_THREONINE-PROTEIN KINASE FLS2"/>
    <property type="match status" value="1"/>
</dbReference>
<dbReference type="Gene3D" id="3.80.10.10">
    <property type="entry name" value="Ribonuclease Inhibitor"/>
    <property type="match status" value="1"/>
</dbReference>
<keyword evidence="8" id="KW-0677">Repeat</keyword>
<evidence type="ECO:0000256" key="7">
    <source>
        <dbReference type="ARBA" id="ARBA00022729"/>
    </source>
</evidence>
<dbReference type="PRINTS" id="PR00019">
    <property type="entry name" value="LEURICHRPT"/>
</dbReference>
<name>A0AAQ3S2N2_VIGMU</name>
<accession>A0AAQ3S2N2</accession>
<keyword evidence="12" id="KW-0325">Glycoprotein</keyword>
<keyword evidence="11" id="KW-0675">Receptor</keyword>
<dbReference type="Proteomes" id="UP001374535">
    <property type="component" value="Chromosome 4"/>
</dbReference>
<evidence type="ECO:0000256" key="12">
    <source>
        <dbReference type="ARBA" id="ARBA00023180"/>
    </source>
</evidence>
<dbReference type="SUPFAM" id="SSF52058">
    <property type="entry name" value="L domain-like"/>
    <property type="match status" value="1"/>
</dbReference>